<dbReference type="SUPFAM" id="SSF57850">
    <property type="entry name" value="RING/U-box"/>
    <property type="match status" value="1"/>
</dbReference>
<dbReference type="InterPro" id="IPR013083">
    <property type="entry name" value="Znf_RING/FYVE/PHD"/>
</dbReference>
<proteinExistence type="predicted"/>
<dbReference type="AlphaFoldDB" id="Q0UCD0"/>
<accession>Q0UCD0</accession>
<dbReference type="HOGENOM" id="CLU_569981_0_0_1"/>
<evidence type="ECO:0008006" key="4">
    <source>
        <dbReference type="Google" id="ProtNLM"/>
    </source>
</evidence>
<protein>
    <recommendedName>
        <fullName evidence="4">RING-type domain-containing protein</fullName>
    </recommendedName>
</protein>
<dbReference type="RefSeq" id="XP_001800849.1">
    <property type="nucleotide sequence ID" value="XM_001800797.1"/>
</dbReference>
<dbReference type="KEGG" id="pno:SNOG_10584"/>
<dbReference type="Gene3D" id="3.30.40.10">
    <property type="entry name" value="Zinc/RING finger domain, C3HC4 (zinc finger)"/>
    <property type="match status" value="1"/>
</dbReference>
<sequence length="479" mass="53477">MEPIFSMFESLVLLFASPTKWEFTEEIFEDEELLELPREISSAVALSPARQREVFHSSVCNTPTHNPQLYVSDTYMEPSPFSRFPRSERPFGTFGEQPPSHPAPTAWTDFGSFRMSQASGAGRVMPAHTPHVNHDVQSLPRSAPASALALTQPDMPTLRSRNELLITGVMPVPPMPDSNCSICTEPLASDVVKMVACGHAHHCVRVLSWFLGSGHSNRRCCNCREPLNDADPAPFRPAFRTTEAEPDQWPLIRMGEDWSTTAGSTPRPAYPSRLSIHPRRRDNGVDPLQNPFVFRPNRLRSFGGPPEIYNPTLSAGQFSGPHLSNMHFPRPAHEMNVEESQNSDAQTPSILTRRPPRGPPMNVRGPPTRNLTPLEMSISRLNPLETSNSLSRAPRLSVEDNDTSRRSGGRPRAIHPLEGFRSSIEELSRTSMFRAAAPVAPGRRLRMSYSRPAPPRTILCAPTPVYTSEFYELHLSEWP</sequence>
<evidence type="ECO:0000313" key="3">
    <source>
        <dbReference type="Proteomes" id="UP000001055"/>
    </source>
</evidence>
<reference evidence="3" key="1">
    <citation type="journal article" date="2007" name="Plant Cell">
        <title>Dothideomycete-plant interactions illuminated by genome sequencing and EST analysis of the wheat pathogen Stagonospora nodorum.</title>
        <authorList>
            <person name="Hane J.K."/>
            <person name="Lowe R.G."/>
            <person name="Solomon P.S."/>
            <person name="Tan K.C."/>
            <person name="Schoch C.L."/>
            <person name="Spatafora J.W."/>
            <person name="Crous P.W."/>
            <person name="Kodira C."/>
            <person name="Birren B.W."/>
            <person name="Galagan J.E."/>
            <person name="Torriani S.F."/>
            <person name="McDonald B.A."/>
            <person name="Oliver R.P."/>
        </authorList>
    </citation>
    <scope>NUCLEOTIDE SEQUENCE [LARGE SCALE GENOMIC DNA]</scope>
    <source>
        <strain evidence="3">SN15 / ATCC MYA-4574 / FGSC 10173</strain>
    </source>
</reference>
<dbReference type="GeneID" id="5977756"/>
<feature type="region of interest" description="Disordered" evidence="1">
    <location>
        <begin position="334"/>
        <end position="414"/>
    </location>
</feature>
<dbReference type="eggNOG" id="ENOG502RIKG">
    <property type="taxonomic scope" value="Eukaryota"/>
</dbReference>
<feature type="region of interest" description="Disordered" evidence="1">
    <location>
        <begin position="258"/>
        <end position="301"/>
    </location>
</feature>
<dbReference type="InParanoid" id="Q0UCD0"/>
<dbReference type="STRING" id="321614.Q0UCD0"/>
<gene>
    <name evidence="2" type="ORF">SNOG_10584</name>
</gene>
<evidence type="ECO:0000256" key="1">
    <source>
        <dbReference type="SAM" id="MobiDB-lite"/>
    </source>
</evidence>
<dbReference type="Proteomes" id="UP000001055">
    <property type="component" value="Unassembled WGS sequence"/>
</dbReference>
<name>Q0UCD0_PHANO</name>
<evidence type="ECO:0000313" key="2">
    <source>
        <dbReference type="EMBL" id="EAT81978.1"/>
    </source>
</evidence>
<dbReference type="EMBL" id="CH445341">
    <property type="protein sequence ID" value="EAT81978.1"/>
    <property type="molecule type" value="Genomic_DNA"/>
</dbReference>
<dbReference type="VEuPathDB" id="FungiDB:JI435_105840"/>
<organism evidence="2 3">
    <name type="scientific">Phaeosphaeria nodorum (strain SN15 / ATCC MYA-4574 / FGSC 10173)</name>
    <name type="common">Glume blotch fungus</name>
    <name type="synonym">Parastagonospora nodorum</name>
    <dbReference type="NCBI Taxonomy" id="321614"/>
    <lineage>
        <taxon>Eukaryota</taxon>
        <taxon>Fungi</taxon>
        <taxon>Dikarya</taxon>
        <taxon>Ascomycota</taxon>
        <taxon>Pezizomycotina</taxon>
        <taxon>Dothideomycetes</taxon>
        <taxon>Pleosporomycetidae</taxon>
        <taxon>Pleosporales</taxon>
        <taxon>Pleosporineae</taxon>
        <taxon>Phaeosphaeriaceae</taxon>
        <taxon>Parastagonospora</taxon>
    </lineage>
</organism>
<feature type="compositionally biased region" description="Polar residues" evidence="1">
    <location>
        <begin position="338"/>
        <end position="350"/>
    </location>
</feature>